<comment type="caution">
    <text evidence="1">The sequence shown here is derived from an EMBL/GenBank/DDBJ whole genome shotgun (WGS) entry which is preliminary data.</text>
</comment>
<dbReference type="InterPro" id="IPR000801">
    <property type="entry name" value="Esterase-like"/>
</dbReference>
<accession>A0A5N0THL9</accession>
<sequence>MAAFAATFSLPVMAQEVTREQVDIPGPSLVGNLEGNATTRDIIVFLPPSYNQEPGRRYPVVYALHGYSSNNDAFEKDLARTNAIESAFGSGTPEMIVVMPDAQSVNNGSMYGASVTTGDWESYIADDVVGYVDAHYRTIAVRQSRGLVGHSMGGYGALRIGMKRPDVFTSLYAMSPCCLTPAQMPAPELVAKLEALEKPEDSLDLGFMERATLATGAAWSPNPNNPPFYMDLPSGEQAADVMARWQANAPVAMADQYMFELRGYEGIAIDVGDKDWLMPSAQAMHKVLTDNAIEHQYQVYDGDHVNRVAEQFRDAVMPFFGKHLDFE</sequence>
<organism evidence="1 2">
    <name type="scientific">Marinihelvus fidelis</name>
    <dbReference type="NCBI Taxonomy" id="2613842"/>
    <lineage>
        <taxon>Bacteria</taxon>
        <taxon>Pseudomonadati</taxon>
        <taxon>Pseudomonadota</taxon>
        <taxon>Gammaproteobacteria</taxon>
        <taxon>Chromatiales</taxon>
        <taxon>Wenzhouxiangellaceae</taxon>
        <taxon>Marinihelvus</taxon>
    </lineage>
</organism>
<dbReference type="Proteomes" id="UP000325372">
    <property type="component" value="Unassembled WGS sequence"/>
</dbReference>
<dbReference type="EMBL" id="VYXP01000002">
    <property type="protein sequence ID" value="KAA9133597.1"/>
    <property type="molecule type" value="Genomic_DNA"/>
</dbReference>
<name>A0A5N0THL9_9GAMM</name>
<dbReference type="SUPFAM" id="SSF53474">
    <property type="entry name" value="alpha/beta-Hydrolases"/>
    <property type="match status" value="1"/>
</dbReference>
<dbReference type="PANTHER" id="PTHR48098">
    <property type="entry name" value="ENTEROCHELIN ESTERASE-RELATED"/>
    <property type="match status" value="1"/>
</dbReference>
<dbReference type="PANTHER" id="PTHR48098:SF1">
    <property type="entry name" value="DIACYLGLYCEROL ACYLTRANSFERASE_MYCOLYLTRANSFERASE AG85A"/>
    <property type="match status" value="1"/>
</dbReference>
<reference evidence="1 2" key="1">
    <citation type="submission" date="2019-09" db="EMBL/GenBank/DDBJ databases">
        <title>Wenzhouxiangella sp. Genome sequencing and assembly.</title>
        <authorList>
            <person name="Zhang R."/>
        </authorList>
    </citation>
    <scope>NUCLEOTIDE SEQUENCE [LARGE SCALE GENOMIC DNA]</scope>
    <source>
        <strain evidence="1 2">W260</strain>
    </source>
</reference>
<evidence type="ECO:0000313" key="1">
    <source>
        <dbReference type="EMBL" id="KAA9133597.1"/>
    </source>
</evidence>
<keyword evidence="2" id="KW-1185">Reference proteome</keyword>
<gene>
    <name evidence="1" type="ORF">F3N42_03840</name>
</gene>
<dbReference type="GO" id="GO:0016747">
    <property type="term" value="F:acyltransferase activity, transferring groups other than amino-acyl groups"/>
    <property type="evidence" value="ECO:0007669"/>
    <property type="project" value="TreeGrafter"/>
</dbReference>
<dbReference type="Gene3D" id="3.40.50.1820">
    <property type="entry name" value="alpha/beta hydrolase"/>
    <property type="match status" value="1"/>
</dbReference>
<dbReference type="InterPro" id="IPR050583">
    <property type="entry name" value="Mycobacterial_A85_antigen"/>
</dbReference>
<dbReference type="InterPro" id="IPR029058">
    <property type="entry name" value="AB_hydrolase_fold"/>
</dbReference>
<evidence type="ECO:0000313" key="2">
    <source>
        <dbReference type="Proteomes" id="UP000325372"/>
    </source>
</evidence>
<dbReference type="Pfam" id="PF00756">
    <property type="entry name" value="Esterase"/>
    <property type="match status" value="1"/>
</dbReference>
<proteinExistence type="predicted"/>
<dbReference type="AlphaFoldDB" id="A0A5N0THL9"/>
<protein>
    <submittedName>
        <fullName evidence="1">Esterase family protein</fullName>
    </submittedName>
</protein>